<dbReference type="EMBL" id="DAATDB010000028">
    <property type="protein sequence ID" value="HAE8103725.1"/>
    <property type="molecule type" value="Genomic_DNA"/>
</dbReference>
<reference evidence="9" key="1">
    <citation type="journal article" date="2018" name="Genome Biol.">
        <title>SKESA: strategic k-mer extension for scrupulous assemblies.</title>
        <authorList>
            <person name="Souvorov A."/>
            <person name="Agarwala R."/>
            <person name="Lipman D.J."/>
        </authorList>
    </citation>
    <scope>NUCLEOTIDE SEQUENCE</scope>
    <source>
        <strain evidence="9">1363-65</strain>
    </source>
</reference>
<accession>A0A737EMT0</accession>
<keyword evidence="4" id="KW-0812">Transmembrane</keyword>
<evidence type="ECO:0000259" key="8">
    <source>
        <dbReference type="Pfam" id="PF13954"/>
    </source>
</evidence>
<keyword evidence="7" id="KW-0998">Cell outer membrane</keyword>
<reference evidence="9" key="2">
    <citation type="submission" date="2018-07" db="EMBL/GenBank/DDBJ databases">
        <authorList>
            <consortium name="NCBI Pathogen Detection Project"/>
        </authorList>
    </citation>
    <scope>NUCLEOTIDE SEQUENCE</scope>
    <source>
        <strain evidence="9">1363-65</strain>
    </source>
</reference>
<comment type="subcellular location">
    <subcellularLocation>
        <location evidence="1">Cell outer membrane</location>
        <topology evidence="1">Multi-pass membrane protein</topology>
    </subcellularLocation>
</comment>
<sequence>MPQASIAFDSGTQRLDISVPQCMMQNPPRGYVIPELWGSGVLALMLGYNANTYTTRSNGQYCNSAYAGTNAGLNLGACYFRHDGNYNRQEKGGSQYQSLNNYVQRDIPTIV</sequence>
<comment type="similarity">
    <text evidence="2">Belongs to the fimbrial export usher family.</text>
</comment>
<dbReference type="InterPro" id="IPR000015">
    <property type="entry name" value="Fimb_usher"/>
</dbReference>
<organism evidence="9">
    <name type="scientific">Salmonella enterica subsp. indica serovar 45:a:e,n,x</name>
    <dbReference type="NCBI Taxonomy" id="1307500"/>
    <lineage>
        <taxon>Bacteria</taxon>
        <taxon>Pseudomonadati</taxon>
        <taxon>Pseudomonadota</taxon>
        <taxon>Gammaproteobacteria</taxon>
        <taxon>Enterobacterales</taxon>
        <taxon>Enterobacteriaceae</taxon>
        <taxon>Salmonella</taxon>
    </lineage>
</organism>
<name>A0A737EMT0_SALER</name>
<evidence type="ECO:0000256" key="3">
    <source>
        <dbReference type="ARBA" id="ARBA00022448"/>
    </source>
</evidence>
<proteinExistence type="inferred from homology"/>
<dbReference type="PANTHER" id="PTHR30451">
    <property type="entry name" value="OUTER MEMBRANE USHER PROTEIN"/>
    <property type="match status" value="1"/>
</dbReference>
<keyword evidence="6" id="KW-0472">Membrane</keyword>
<keyword evidence="3" id="KW-0813">Transport</keyword>
<evidence type="ECO:0000256" key="2">
    <source>
        <dbReference type="ARBA" id="ARBA00008064"/>
    </source>
</evidence>
<protein>
    <recommendedName>
        <fullName evidence="8">PapC N-terminal domain-containing protein</fullName>
    </recommendedName>
</protein>
<evidence type="ECO:0000256" key="1">
    <source>
        <dbReference type="ARBA" id="ARBA00004571"/>
    </source>
</evidence>
<dbReference type="InterPro" id="IPR037224">
    <property type="entry name" value="PapC_N_sf"/>
</dbReference>
<evidence type="ECO:0000313" key="9">
    <source>
        <dbReference type="EMBL" id="HAE8103725.1"/>
    </source>
</evidence>
<dbReference type="GO" id="GO:0009297">
    <property type="term" value="P:pilus assembly"/>
    <property type="evidence" value="ECO:0007669"/>
    <property type="project" value="InterPro"/>
</dbReference>
<dbReference type="AlphaFoldDB" id="A0A737EMT0"/>
<evidence type="ECO:0000256" key="5">
    <source>
        <dbReference type="ARBA" id="ARBA00022729"/>
    </source>
</evidence>
<evidence type="ECO:0000256" key="6">
    <source>
        <dbReference type="ARBA" id="ARBA00023136"/>
    </source>
</evidence>
<evidence type="ECO:0000256" key="4">
    <source>
        <dbReference type="ARBA" id="ARBA00022692"/>
    </source>
</evidence>
<dbReference type="PANTHER" id="PTHR30451:SF5">
    <property type="entry name" value="SLR0019 PROTEIN"/>
    <property type="match status" value="1"/>
</dbReference>
<comment type="caution">
    <text evidence="9">The sequence shown here is derived from an EMBL/GenBank/DDBJ whole genome shotgun (WGS) entry which is preliminary data.</text>
</comment>
<dbReference type="GO" id="GO:0015473">
    <property type="term" value="F:fimbrial usher porin activity"/>
    <property type="evidence" value="ECO:0007669"/>
    <property type="project" value="InterPro"/>
</dbReference>
<dbReference type="GO" id="GO:0009279">
    <property type="term" value="C:cell outer membrane"/>
    <property type="evidence" value="ECO:0007669"/>
    <property type="project" value="UniProtKB-SubCell"/>
</dbReference>
<dbReference type="Pfam" id="PF13954">
    <property type="entry name" value="PapC_N"/>
    <property type="match status" value="1"/>
</dbReference>
<evidence type="ECO:0000256" key="7">
    <source>
        <dbReference type="ARBA" id="ARBA00023237"/>
    </source>
</evidence>
<gene>
    <name evidence="9" type="ORF">GNC09_003815</name>
</gene>
<feature type="domain" description="PapC N-terminal" evidence="8">
    <location>
        <begin position="2"/>
        <end position="51"/>
    </location>
</feature>
<dbReference type="SUPFAM" id="SSF141729">
    <property type="entry name" value="FimD N-terminal domain-like"/>
    <property type="match status" value="1"/>
</dbReference>
<dbReference type="InterPro" id="IPR025885">
    <property type="entry name" value="PapC_N"/>
</dbReference>
<keyword evidence="5" id="KW-0732">Signal</keyword>
<dbReference type="Gene3D" id="3.10.20.410">
    <property type="match status" value="1"/>
</dbReference>